<gene>
    <name evidence="2" type="ORF">CWE09_06670</name>
</gene>
<dbReference type="Gene3D" id="3.30.160.170">
    <property type="entry name" value="FlaG-like"/>
    <property type="match status" value="1"/>
</dbReference>
<protein>
    <recommendedName>
        <fullName evidence="4">Flagellar biosynthesis protein FlaG</fullName>
    </recommendedName>
</protein>
<feature type="compositionally biased region" description="Polar residues" evidence="1">
    <location>
        <begin position="1"/>
        <end position="10"/>
    </location>
</feature>
<dbReference type="InterPro" id="IPR035924">
    <property type="entry name" value="FlaG-like_sf"/>
</dbReference>
<evidence type="ECO:0000313" key="2">
    <source>
        <dbReference type="EMBL" id="RUO26386.1"/>
    </source>
</evidence>
<dbReference type="SUPFAM" id="SSF160214">
    <property type="entry name" value="FlaG-like"/>
    <property type="match status" value="1"/>
</dbReference>
<dbReference type="AlphaFoldDB" id="A0A432W8T1"/>
<comment type="caution">
    <text evidence="2">The sequence shown here is derived from an EMBL/GenBank/DDBJ whole genome shotgun (WGS) entry which is preliminary data.</text>
</comment>
<proteinExistence type="predicted"/>
<evidence type="ECO:0000313" key="3">
    <source>
        <dbReference type="Proteomes" id="UP000288293"/>
    </source>
</evidence>
<dbReference type="PANTHER" id="PTHR37166:SF1">
    <property type="entry name" value="PROTEIN FLAG"/>
    <property type="match status" value="1"/>
</dbReference>
<organism evidence="2 3">
    <name type="scientific">Aliidiomarina minuta</name>
    <dbReference type="NCBI Taxonomy" id="880057"/>
    <lineage>
        <taxon>Bacteria</taxon>
        <taxon>Pseudomonadati</taxon>
        <taxon>Pseudomonadota</taxon>
        <taxon>Gammaproteobacteria</taxon>
        <taxon>Alteromonadales</taxon>
        <taxon>Idiomarinaceae</taxon>
        <taxon>Aliidiomarina</taxon>
    </lineage>
</organism>
<name>A0A432W8T1_9GAMM</name>
<dbReference type="EMBL" id="PIPL01000001">
    <property type="protein sequence ID" value="RUO26386.1"/>
    <property type="molecule type" value="Genomic_DNA"/>
</dbReference>
<dbReference type="PANTHER" id="PTHR37166">
    <property type="entry name" value="PROTEIN FLAG"/>
    <property type="match status" value="1"/>
</dbReference>
<reference evidence="2 3" key="1">
    <citation type="journal article" date="2011" name="Front. Microbiol.">
        <title>Genomic signatures of strain selection and enhancement in Bacillus atrophaeus var. globigii, a historical biowarfare simulant.</title>
        <authorList>
            <person name="Gibbons H.S."/>
            <person name="Broomall S.M."/>
            <person name="McNew L.A."/>
            <person name="Daligault H."/>
            <person name="Chapman C."/>
            <person name="Bruce D."/>
            <person name="Karavis M."/>
            <person name="Krepps M."/>
            <person name="McGregor P.A."/>
            <person name="Hong C."/>
            <person name="Park K.H."/>
            <person name="Akmal A."/>
            <person name="Feldman A."/>
            <person name="Lin J.S."/>
            <person name="Chang W.E."/>
            <person name="Higgs B.W."/>
            <person name="Demirev P."/>
            <person name="Lindquist J."/>
            <person name="Liem A."/>
            <person name="Fochler E."/>
            <person name="Read T.D."/>
            <person name="Tapia R."/>
            <person name="Johnson S."/>
            <person name="Bishop-Lilly K.A."/>
            <person name="Detter C."/>
            <person name="Han C."/>
            <person name="Sozhamannan S."/>
            <person name="Rosenzweig C.N."/>
            <person name="Skowronski E.W."/>
        </authorList>
    </citation>
    <scope>NUCLEOTIDE SEQUENCE [LARGE SCALE GENOMIC DNA]</scope>
    <source>
        <strain evidence="2 3">MLST1</strain>
    </source>
</reference>
<dbReference type="Pfam" id="PF03646">
    <property type="entry name" value="FlaG"/>
    <property type="match status" value="1"/>
</dbReference>
<keyword evidence="3" id="KW-1185">Reference proteome</keyword>
<accession>A0A432W8T1</accession>
<evidence type="ECO:0008006" key="4">
    <source>
        <dbReference type="Google" id="ProtNLM"/>
    </source>
</evidence>
<feature type="region of interest" description="Disordered" evidence="1">
    <location>
        <begin position="1"/>
        <end position="51"/>
    </location>
</feature>
<sequence length="134" mass="15090">MSIEMTQTDSLPKLDTAEQSSAARDAQQQTVTQIRDMITEQQVENSRERELNKEELNRAAETFAQVAQTLNKELQFSVNNDLDRTVVKVVDRTSGEVIRQIPSEDLVRVAERLREMTPDKAIDSATGLLIDSQA</sequence>
<dbReference type="OrthoDB" id="6388605at2"/>
<feature type="compositionally biased region" description="Polar residues" evidence="1">
    <location>
        <begin position="17"/>
        <end position="43"/>
    </location>
</feature>
<dbReference type="Proteomes" id="UP000288293">
    <property type="component" value="Unassembled WGS sequence"/>
</dbReference>
<dbReference type="InterPro" id="IPR005186">
    <property type="entry name" value="FlaG"/>
</dbReference>
<dbReference type="RefSeq" id="WP_126803196.1">
    <property type="nucleotide sequence ID" value="NZ_PIPL01000001.1"/>
</dbReference>
<evidence type="ECO:0000256" key="1">
    <source>
        <dbReference type="SAM" id="MobiDB-lite"/>
    </source>
</evidence>